<evidence type="ECO:0000313" key="7">
    <source>
        <dbReference type="Proteomes" id="UP000036700"/>
    </source>
</evidence>
<evidence type="ECO:0000256" key="1">
    <source>
        <dbReference type="ARBA" id="ARBA00022679"/>
    </source>
</evidence>
<keyword evidence="1" id="KW-0808">Transferase</keyword>
<dbReference type="EMBL" id="CP011568">
    <property type="protein sequence ID" value="AKJ67833.1"/>
    <property type="molecule type" value="Genomic_DNA"/>
</dbReference>
<evidence type="ECO:0000313" key="6">
    <source>
        <dbReference type="EMBL" id="AKJ67833.1"/>
    </source>
</evidence>
<comment type="catalytic activity">
    <reaction evidence="4">
        <text>L-threonyl-[protein] + acetyl-CoA = O-acetyl-L-threonyl-[protein] + CoA</text>
        <dbReference type="Rhea" id="RHEA:65340"/>
        <dbReference type="Rhea" id="RHEA-COMP:11060"/>
        <dbReference type="Rhea" id="RHEA-COMP:16780"/>
        <dbReference type="ChEBI" id="CHEBI:30013"/>
        <dbReference type="ChEBI" id="CHEBI:57287"/>
        <dbReference type="ChEBI" id="CHEBI:57288"/>
        <dbReference type="ChEBI" id="CHEBI:141025"/>
    </reaction>
    <physiologicalReaction direction="left-to-right" evidence="4">
        <dbReference type="Rhea" id="RHEA:65341"/>
    </physiologicalReaction>
</comment>
<evidence type="ECO:0000256" key="3">
    <source>
        <dbReference type="ARBA" id="ARBA00023785"/>
    </source>
</evidence>
<protein>
    <submittedName>
        <fullName evidence="6">Uncharacterized protein</fullName>
    </submittedName>
</protein>
<evidence type="ECO:0000256" key="5">
    <source>
        <dbReference type="ARBA" id="ARBA00048662"/>
    </source>
</evidence>
<dbReference type="Pfam" id="PF03421">
    <property type="entry name" value="Acetyltransf_14"/>
    <property type="match status" value="1"/>
</dbReference>
<keyword evidence="2" id="KW-0012">Acyltransferase</keyword>
<proteinExistence type="inferred from homology"/>
<comment type="catalytic activity">
    <reaction evidence="5">
        <text>L-seryl-[protein] + acetyl-CoA = O-acetyl-L-seryl-[protein] + CoA</text>
        <dbReference type="Rhea" id="RHEA:59392"/>
        <dbReference type="Rhea" id="RHEA-COMP:9863"/>
        <dbReference type="Rhea" id="RHEA-COMP:15352"/>
        <dbReference type="ChEBI" id="CHEBI:29999"/>
        <dbReference type="ChEBI" id="CHEBI:57287"/>
        <dbReference type="ChEBI" id="CHEBI:57288"/>
        <dbReference type="ChEBI" id="CHEBI:141128"/>
    </reaction>
    <physiologicalReaction direction="left-to-right" evidence="5">
        <dbReference type="Rhea" id="RHEA:59393"/>
    </physiologicalReaction>
</comment>
<evidence type="ECO:0000256" key="2">
    <source>
        <dbReference type="ARBA" id="ARBA00023315"/>
    </source>
</evidence>
<evidence type="ECO:0000256" key="4">
    <source>
        <dbReference type="ARBA" id="ARBA00048364"/>
    </source>
</evidence>
<organism evidence="6 7">
    <name type="scientific">Pandoraea thiooxydans</name>
    <dbReference type="NCBI Taxonomy" id="445709"/>
    <lineage>
        <taxon>Bacteria</taxon>
        <taxon>Pseudomonadati</taxon>
        <taxon>Pseudomonadota</taxon>
        <taxon>Betaproteobacteria</taxon>
        <taxon>Burkholderiales</taxon>
        <taxon>Burkholderiaceae</taxon>
        <taxon>Pandoraea</taxon>
    </lineage>
</organism>
<name>A0A0G3EL98_9BURK</name>
<accession>A0A0G3EL98</accession>
<dbReference type="KEGG" id="ptx:ABW99_06010"/>
<dbReference type="InterPro" id="IPR005083">
    <property type="entry name" value="YopJ-like"/>
</dbReference>
<dbReference type="Proteomes" id="UP000036700">
    <property type="component" value="Chromosome"/>
</dbReference>
<gene>
    <name evidence="6" type="ORF">ABW99_06010</name>
</gene>
<dbReference type="PATRIC" id="fig|445709.3.peg.1292"/>
<sequence length="121" mass="13857">MVFSAAQKSPFDCAIFSLSFALKMRRAEAFFDELHDSNDARAEGLQHFFGEQILLPPSFYRHAHSRATVDMVAAAWQARDPDGVTALRERHEQNRITRGARQFSNSIERKRVALLSRALRH</sequence>
<dbReference type="AlphaFoldDB" id="A0A0G3EL98"/>
<reference evidence="7" key="1">
    <citation type="submission" date="2015-06" db="EMBL/GenBank/DDBJ databases">
        <authorList>
            <person name="Lim Y.L."/>
            <person name="Ee R."/>
            <person name="Yong D."/>
            <person name="How K.Y."/>
            <person name="Yin W.F."/>
            <person name="Chan K.G."/>
        </authorList>
    </citation>
    <scope>NUCLEOTIDE SEQUENCE [LARGE SCALE GENOMIC DNA]</scope>
    <source>
        <strain evidence="7">DSM 25325</strain>
    </source>
</reference>
<dbReference type="GO" id="GO:0016746">
    <property type="term" value="F:acyltransferase activity"/>
    <property type="evidence" value="ECO:0007669"/>
    <property type="project" value="UniProtKB-KW"/>
</dbReference>
<keyword evidence="7" id="KW-1185">Reference proteome</keyword>
<comment type="similarity">
    <text evidence="3">Belongs to the acetyltransferase YopJ family.</text>
</comment>